<accession>A0A9P0A431</accession>
<feature type="compositionally biased region" description="Basic and acidic residues" evidence="1">
    <location>
        <begin position="17"/>
        <end position="33"/>
    </location>
</feature>
<feature type="region of interest" description="Disordered" evidence="1">
    <location>
        <begin position="1"/>
        <end position="33"/>
    </location>
</feature>
<feature type="compositionally biased region" description="Low complexity" evidence="1">
    <location>
        <begin position="103"/>
        <end position="116"/>
    </location>
</feature>
<evidence type="ECO:0000313" key="3">
    <source>
        <dbReference type="Proteomes" id="UP001152759"/>
    </source>
</evidence>
<proteinExistence type="predicted"/>
<dbReference type="EMBL" id="OU963863">
    <property type="protein sequence ID" value="CAH0384064.1"/>
    <property type="molecule type" value="Genomic_DNA"/>
</dbReference>
<dbReference type="Proteomes" id="UP001152759">
    <property type="component" value="Chromosome 2"/>
</dbReference>
<evidence type="ECO:0000313" key="2">
    <source>
        <dbReference type="EMBL" id="CAH0384064.1"/>
    </source>
</evidence>
<sequence length="126" mass="14112">MQPQEDPSKFFPTKCNRPREVKAQSRGERGLQRRYVPDDTFTKLDREEINLEIEAEAVKQKYKEQKGVSSRRHYHTKNVEPVKPVGPVWPLRAIHPIANPDGPAASASATPAVATSRLPTGAEKQA</sequence>
<keyword evidence="3" id="KW-1185">Reference proteome</keyword>
<dbReference type="AlphaFoldDB" id="A0A9P0A431"/>
<name>A0A9P0A431_BEMTA</name>
<gene>
    <name evidence="2" type="ORF">BEMITA_LOCUS3441</name>
</gene>
<feature type="region of interest" description="Disordered" evidence="1">
    <location>
        <begin position="64"/>
        <end position="126"/>
    </location>
</feature>
<reference evidence="2" key="1">
    <citation type="submission" date="2021-12" db="EMBL/GenBank/DDBJ databases">
        <authorList>
            <person name="King R."/>
        </authorList>
    </citation>
    <scope>NUCLEOTIDE SEQUENCE</scope>
</reference>
<organism evidence="2 3">
    <name type="scientific">Bemisia tabaci</name>
    <name type="common">Sweetpotato whitefly</name>
    <name type="synonym">Aleurodes tabaci</name>
    <dbReference type="NCBI Taxonomy" id="7038"/>
    <lineage>
        <taxon>Eukaryota</taxon>
        <taxon>Metazoa</taxon>
        <taxon>Ecdysozoa</taxon>
        <taxon>Arthropoda</taxon>
        <taxon>Hexapoda</taxon>
        <taxon>Insecta</taxon>
        <taxon>Pterygota</taxon>
        <taxon>Neoptera</taxon>
        <taxon>Paraneoptera</taxon>
        <taxon>Hemiptera</taxon>
        <taxon>Sternorrhyncha</taxon>
        <taxon>Aleyrodoidea</taxon>
        <taxon>Aleyrodidae</taxon>
        <taxon>Aleyrodinae</taxon>
        <taxon>Bemisia</taxon>
    </lineage>
</organism>
<protein>
    <submittedName>
        <fullName evidence="2">Uncharacterized protein</fullName>
    </submittedName>
</protein>
<evidence type="ECO:0000256" key="1">
    <source>
        <dbReference type="SAM" id="MobiDB-lite"/>
    </source>
</evidence>